<feature type="transmembrane region" description="Helical" evidence="1">
    <location>
        <begin position="20"/>
        <end position="39"/>
    </location>
</feature>
<dbReference type="GO" id="GO:0006508">
    <property type="term" value="P:proteolysis"/>
    <property type="evidence" value="ECO:0007669"/>
    <property type="project" value="UniProtKB-KW"/>
</dbReference>
<dbReference type="Pfam" id="PF02517">
    <property type="entry name" value="Rce1-like"/>
    <property type="match status" value="1"/>
</dbReference>
<evidence type="ECO:0000259" key="2">
    <source>
        <dbReference type="Pfam" id="PF02517"/>
    </source>
</evidence>
<keyword evidence="3" id="KW-0645">Protease</keyword>
<name>A0A1X9MA31_9BACI</name>
<evidence type="ECO:0000313" key="3">
    <source>
        <dbReference type="EMBL" id="ARK30268.1"/>
    </source>
</evidence>
<evidence type="ECO:0000313" key="4">
    <source>
        <dbReference type="Proteomes" id="UP000193006"/>
    </source>
</evidence>
<organism evidence="3 4">
    <name type="scientific">Halalkalibacter krulwichiae</name>
    <dbReference type="NCBI Taxonomy" id="199441"/>
    <lineage>
        <taxon>Bacteria</taxon>
        <taxon>Bacillati</taxon>
        <taxon>Bacillota</taxon>
        <taxon>Bacilli</taxon>
        <taxon>Bacillales</taxon>
        <taxon>Bacillaceae</taxon>
        <taxon>Halalkalibacter</taxon>
    </lineage>
</organism>
<dbReference type="GO" id="GO:0080120">
    <property type="term" value="P:CAAX-box protein maturation"/>
    <property type="evidence" value="ECO:0007669"/>
    <property type="project" value="UniProtKB-ARBA"/>
</dbReference>
<dbReference type="GO" id="GO:0004175">
    <property type="term" value="F:endopeptidase activity"/>
    <property type="evidence" value="ECO:0007669"/>
    <property type="project" value="UniProtKB-ARBA"/>
</dbReference>
<keyword evidence="1" id="KW-1133">Transmembrane helix</keyword>
<feature type="domain" description="CAAX prenyl protease 2/Lysostaphin resistance protein A-like" evidence="2">
    <location>
        <begin position="97"/>
        <end position="180"/>
    </location>
</feature>
<gene>
    <name evidence="3" type="ORF">BkAM31D_10765</name>
</gene>
<reference evidence="3 4" key="1">
    <citation type="submission" date="2017-04" db="EMBL/GenBank/DDBJ databases">
        <title>Bacillus krulwichiae AM31D Genome sequencing and assembly.</title>
        <authorList>
            <person name="Krulwich T.A."/>
            <person name="Anastor L."/>
            <person name="Ehrlich R."/>
            <person name="Ehrlich G.D."/>
            <person name="Janto B."/>
        </authorList>
    </citation>
    <scope>NUCLEOTIDE SEQUENCE [LARGE SCALE GENOMIC DNA]</scope>
    <source>
        <strain evidence="3 4">AM31D</strain>
    </source>
</reference>
<dbReference type="EMBL" id="CP020814">
    <property type="protein sequence ID" value="ARK30268.1"/>
    <property type="molecule type" value="Genomic_DNA"/>
</dbReference>
<sequence>MRKQREIVAELTDRQLVLNVYLSQFIMLLLAIILSFFVFDHWIDFLELFQGNLLTVVFLSGAIATVIVMVDLLMERVFPKEWLDDGGINERVFRGLTIPKLFLLCAVVAIAEELLFRAVIQSTFGLIIASSVFALIHIRYLDKPVLFINVCLASFLLGGLFYWTGSITVTIFTHFLIDVILGLIIRNRYLKQVKRSVVK</sequence>
<dbReference type="STRING" id="199441.BkAM31D_10765"/>
<feature type="transmembrane region" description="Helical" evidence="1">
    <location>
        <begin position="169"/>
        <end position="185"/>
    </location>
</feature>
<evidence type="ECO:0000256" key="1">
    <source>
        <dbReference type="SAM" id="Phobius"/>
    </source>
</evidence>
<proteinExistence type="predicted"/>
<dbReference type="InterPro" id="IPR003675">
    <property type="entry name" value="Rce1/LyrA-like_dom"/>
</dbReference>
<feature type="transmembrane region" description="Helical" evidence="1">
    <location>
        <begin position="51"/>
        <end position="73"/>
    </location>
</feature>
<dbReference type="AlphaFoldDB" id="A0A1X9MA31"/>
<dbReference type="Proteomes" id="UP000193006">
    <property type="component" value="Chromosome"/>
</dbReference>
<keyword evidence="1" id="KW-0812">Transmembrane</keyword>
<feature type="transmembrane region" description="Helical" evidence="1">
    <location>
        <begin position="145"/>
        <end position="163"/>
    </location>
</feature>
<dbReference type="RefSeq" id="WP_066151577.1">
    <property type="nucleotide sequence ID" value="NZ_CP020814.1"/>
</dbReference>
<keyword evidence="3" id="KW-0378">Hydrolase</keyword>
<keyword evidence="4" id="KW-1185">Reference proteome</keyword>
<dbReference type="KEGG" id="bkw:BkAM31D_10765"/>
<feature type="transmembrane region" description="Helical" evidence="1">
    <location>
        <begin position="118"/>
        <end position="138"/>
    </location>
</feature>
<keyword evidence="1" id="KW-0472">Membrane</keyword>
<accession>A0A1X9MA31</accession>
<feature type="transmembrane region" description="Helical" evidence="1">
    <location>
        <begin position="93"/>
        <end position="112"/>
    </location>
</feature>
<protein>
    <submittedName>
        <fullName evidence="3">CAAX amino terminal protease self-immunity</fullName>
    </submittedName>
</protein>